<protein>
    <submittedName>
        <fullName evidence="2">Uncharacterized protein</fullName>
    </submittedName>
</protein>
<dbReference type="InterPro" id="IPR036770">
    <property type="entry name" value="Ankyrin_rpt-contain_sf"/>
</dbReference>
<organism evidence="2 3">
    <name type="scientific">Cotesia glomerata</name>
    <name type="common">Lepidopteran parasitic wasp</name>
    <name type="synonym">Apanteles glomeratus</name>
    <dbReference type="NCBI Taxonomy" id="32391"/>
    <lineage>
        <taxon>Eukaryota</taxon>
        <taxon>Metazoa</taxon>
        <taxon>Ecdysozoa</taxon>
        <taxon>Arthropoda</taxon>
        <taxon>Hexapoda</taxon>
        <taxon>Insecta</taxon>
        <taxon>Pterygota</taxon>
        <taxon>Neoptera</taxon>
        <taxon>Endopterygota</taxon>
        <taxon>Hymenoptera</taxon>
        <taxon>Apocrita</taxon>
        <taxon>Ichneumonoidea</taxon>
        <taxon>Braconidae</taxon>
        <taxon>Microgastrinae</taxon>
        <taxon>Cotesia</taxon>
    </lineage>
</organism>
<feature type="region of interest" description="Disordered" evidence="1">
    <location>
        <begin position="400"/>
        <end position="419"/>
    </location>
</feature>
<name>A0AAV7IYU3_COTGL</name>
<comment type="caution">
    <text evidence="2">The sequence shown here is derived from an EMBL/GenBank/DDBJ whole genome shotgun (WGS) entry which is preliminary data.</text>
</comment>
<keyword evidence="3" id="KW-1185">Reference proteome</keyword>
<feature type="compositionally biased region" description="Basic and acidic residues" evidence="1">
    <location>
        <begin position="400"/>
        <end position="411"/>
    </location>
</feature>
<dbReference type="EMBL" id="JAHXZJ010000374">
    <property type="protein sequence ID" value="KAH0561541.1"/>
    <property type="molecule type" value="Genomic_DNA"/>
</dbReference>
<dbReference type="AlphaFoldDB" id="A0AAV7IYU3"/>
<dbReference type="Proteomes" id="UP000826195">
    <property type="component" value="Unassembled WGS sequence"/>
</dbReference>
<evidence type="ECO:0000313" key="3">
    <source>
        <dbReference type="Proteomes" id="UP000826195"/>
    </source>
</evidence>
<proteinExistence type="predicted"/>
<evidence type="ECO:0000256" key="1">
    <source>
        <dbReference type="SAM" id="MobiDB-lite"/>
    </source>
</evidence>
<sequence>MLRMHKKSVDMIKAIQQKNWKVINEFVANGGDINASLSRTGATSGYTAIHFAILCGNYRFDMEKFIKTFRPNVNGVGADGAHQPIHLAFSSHRHFVESKIDAEVLQRFKNARAAGIGWEADDKYELLYDLWVKAAEDDKNVDNELQSSSCLTLASKDLNNVRAAGIGWEADDKYELLYDLWVKAAEDDKNVDNELQSSSCLTLASKDLNPSIPNDNDIIEFPFPEFSEPILDEGEYMIRQNSHNQNSDFGVPFLLEPPIPLDIDNDSPSVRPILSSSDNAIQSSPVIIEVTEPDAVSSVITENVSNPNTITMRRKSLDEVINEIVMWPKSKKQSSKRKRAVEHLPSVITADKWIEIMEAKEKEKNDKEEEKKIKKIESEERIEKNKKIKQEKLEEKARKKLAKELPAEKSVKPRKMSKN</sequence>
<dbReference type="Gene3D" id="1.25.40.20">
    <property type="entry name" value="Ankyrin repeat-containing domain"/>
    <property type="match status" value="1"/>
</dbReference>
<feature type="region of interest" description="Disordered" evidence="1">
    <location>
        <begin position="361"/>
        <end position="387"/>
    </location>
</feature>
<reference evidence="2 3" key="1">
    <citation type="journal article" date="2021" name="J. Hered.">
        <title>A chromosome-level genome assembly of the parasitoid wasp, Cotesia glomerata (Hymenoptera: Braconidae).</title>
        <authorList>
            <person name="Pinto B.J."/>
            <person name="Weis J.J."/>
            <person name="Gamble T."/>
            <person name="Ode P.J."/>
            <person name="Paul R."/>
            <person name="Zaspel J.M."/>
        </authorList>
    </citation>
    <scope>NUCLEOTIDE SEQUENCE [LARGE SCALE GENOMIC DNA]</scope>
    <source>
        <strain evidence="2">CgM1</strain>
    </source>
</reference>
<gene>
    <name evidence="2" type="ORF">KQX54_017542</name>
</gene>
<accession>A0AAV7IYU3</accession>
<evidence type="ECO:0000313" key="2">
    <source>
        <dbReference type="EMBL" id="KAH0561541.1"/>
    </source>
</evidence>